<accession>A0AC34GLP8</accession>
<organism evidence="1 2">
    <name type="scientific">Panagrolaimus sp. ES5</name>
    <dbReference type="NCBI Taxonomy" id="591445"/>
    <lineage>
        <taxon>Eukaryota</taxon>
        <taxon>Metazoa</taxon>
        <taxon>Ecdysozoa</taxon>
        <taxon>Nematoda</taxon>
        <taxon>Chromadorea</taxon>
        <taxon>Rhabditida</taxon>
        <taxon>Tylenchina</taxon>
        <taxon>Panagrolaimomorpha</taxon>
        <taxon>Panagrolaimoidea</taxon>
        <taxon>Panagrolaimidae</taxon>
        <taxon>Panagrolaimus</taxon>
    </lineage>
</organism>
<dbReference type="Proteomes" id="UP000887579">
    <property type="component" value="Unplaced"/>
</dbReference>
<reference evidence="2" key="1">
    <citation type="submission" date="2022-11" db="UniProtKB">
        <authorList>
            <consortium name="WormBaseParasite"/>
        </authorList>
    </citation>
    <scope>IDENTIFICATION</scope>
</reference>
<proteinExistence type="predicted"/>
<name>A0AC34GLP8_9BILA</name>
<evidence type="ECO:0000313" key="2">
    <source>
        <dbReference type="WBParaSite" id="ES5_v2.g30537.t1"/>
    </source>
</evidence>
<dbReference type="WBParaSite" id="ES5_v2.g30537.t1">
    <property type="protein sequence ID" value="ES5_v2.g30537.t1"/>
    <property type="gene ID" value="ES5_v2.g30537"/>
</dbReference>
<protein>
    <submittedName>
        <fullName evidence="2">Kappa-casein</fullName>
    </submittedName>
</protein>
<sequence length="142" mass="14905">MPLQETSIQAGQMTEGISTASKEIVTEASITPTSSLTINAEETTSPTNADIASTTKIPVIVNVNNEAATQIPVTISKESATSSSPIDENISTSQPIDSTQKVVVIEVTEATDLTSSSPESTTINVQSNKEMTNTEFIPTTTD</sequence>
<evidence type="ECO:0000313" key="1">
    <source>
        <dbReference type="Proteomes" id="UP000887579"/>
    </source>
</evidence>